<dbReference type="InParanoid" id="A0A540VCM7"/>
<evidence type="ECO:0000256" key="1">
    <source>
        <dbReference type="ARBA" id="ARBA00022448"/>
    </source>
</evidence>
<dbReference type="InterPro" id="IPR050763">
    <property type="entry name" value="ABC_transporter_ATP-binding"/>
</dbReference>
<dbReference type="GO" id="GO:0005524">
    <property type="term" value="F:ATP binding"/>
    <property type="evidence" value="ECO:0007669"/>
    <property type="project" value="UniProtKB-KW"/>
</dbReference>
<keyword evidence="2" id="KW-0547">Nucleotide-binding</keyword>
<dbReference type="GO" id="GO:0016887">
    <property type="term" value="F:ATP hydrolysis activity"/>
    <property type="evidence" value="ECO:0007669"/>
    <property type="project" value="InterPro"/>
</dbReference>
<accession>A0A540VCM7</accession>
<proteinExistence type="predicted"/>
<dbReference type="InterPro" id="IPR003439">
    <property type="entry name" value="ABC_transporter-like_ATP-bd"/>
</dbReference>
<feature type="domain" description="ABC transporter" evidence="4">
    <location>
        <begin position="2"/>
        <end position="231"/>
    </location>
</feature>
<dbReference type="AlphaFoldDB" id="A0A540VCM7"/>
<dbReference type="Proteomes" id="UP000317371">
    <property type="component" value="Unassembled WGS sequence"/>
</dbReference>
<evidence type="ECO:0000259" key="4">
    <source>
        <dbReference type="PROSITE" id="PS50893"/>
    </source>
</evidence>
<evidence type="ECO:0000313" key="6">
    <source>
        <dbReference type="Proteomes" id="UP000317371"/>
    </source>
</evidence>
<dbReference type="SMART" id="SM00382">
    <property type="entry name" value="AAA"/>
    <property type="match status" value="1"/>
</dbReference>
<dbReference type="InterPro" id="IPR017871">
    <property type="entry name" value="ABC_transporter-like_CS"/>
</dbReference>
<dbReference type="Gene3D" id="3.40.50.300">
    <property type="entry name" value="P-loop containing nucleotide triphosphate hydrolases"/>
    <property type="match status" value="1"/>
</dbReference>
<dbReference type="FunCoup" id="A0A540VCM7">
    <property type="interactions" value="371"/>
</dbReference>
<dbReference type="InterPro" id="IPR027417">
    <property type="entry name" value="P-loop_NTPase"/>
</dbReference>
<dbReference type="Pfam" id="PF00005">
    <property type="entry name" value="ABC_tran"/>
    <property type="match status" value="1"/>
</dbReference>
<sequence length="313" mass="34333">MARQLSRRFGHTLAVDALTLDVRQGEIFGFLGHNGAGKTTTVRLLNGLLPPSAGQVKVLGLDPVAEGPALRRHTGVLTETTSLDERLSAWDNLTIYADLYAVPRRQVRARVEELLATFGLAGREHERVGSFSKGMKQRLALARALLHRPELLFLDEPAAGLDPVATRQLHELVLHLSRAEGCTVFLCTHNLAEAQKLCDRVAVLRQGRLLALGTPTELARQVVRGQRLEIETEAEALPTALAVLQGLPYVAEIHHNGDVLQLAGVERESVPGLVASLTREQVPIYRIMYQEPTLEDVYFALHDEAHGASEESP</sequence>
<dbReference type="OrthoDB" id="9804819at2"/>
<organism evidence="5 6">
    <name type="scientific">Litorilinea aerophila</name>
    <dbReference type="NCBI Taxonomy" id="1204385"/>
    <lineage>
        <taxon>Bacteria</taxon>
        <taxon>Bacillati</taxon>
        <taxon>Chloroflexota</taxon>
        <taxon>Caldilineae</taxon>
        <taxon>Caldilineales</taxon>
        <taxon>Caldilineaceae</taxon>
        <taxon>Litorilinea</taxon>
    </lineage>
</organism>
<evidence type="ECO:0000256" key="3">
    <source>
        <dbReference type="ARBA" id="ARBA00022840"/>
    </source>
</evidence>
<name>A0A540VCM7_9CHLR</name>
<reference evidence="5 6" key="1">
    <citation type="submission" date="2019-06" db="EMBL/GenBank/DDBJ databases">
        <title>Genome sequence of Litorilinea aerophila BAA-2444.</title>
        <authorList>
            <person name="Maclea K.S."/>
            <person name="Maurais E.G."/>
            <person name="Iannazzi L.C."/>
        </authorList>
    </citation>
    <scope>NUCLEOTIDE SEQUENCE [LARGE SCALE GENOMIC DNA]</scope>
    <source>
        <strain evidence="5 6">ATCC BAA-2444</strain>
    </source>
</reference>
<dbReference type="PROSITE" id="PS00211">
    <property type="entry name" value="ABC_TRANSPORTER_1"/>
    <property type="match status" value="1"/>
</dbReference>
<dbReference type="InterPro" id="IPR003593">
    <property type="entry name" value="AAA+_ATPase"/>
</dbReference>
<protein>
    <submittedName>
        <fullName evidence="5">ABC transporter ATP-binding protein</fullName>
    </submittedName>
</protein>
<keyword evidence="3 5" id="KW-0067">ATP-binding</keyword>
<keyword evidence="6" id="KW-1185">Reference proteome</keyword>
<comment type="caution">
    <text evidence="5">The sequence shown here is derived from an EMBL/GenBank/DDBJ whole genome shotgun (WGS) entry which is preliminary data.</text>
</comment>
<dbReference type="EMBL" id="VIGC01000023">
    <property type="protein sequence ID" value="TQE94538.1"/>
    <property type="molecule type" value="Genomic_DNA"/>
</dbReference>
<evidence type="ECO:0000256" key="2">
    <source>
        <dbReference type="ARBA" id="ARBA00022741"/>
    </source>
</evidence>
<gene>
    <name evidence="5" type="ORF">FKZ61_16515</name>
</gene>
<dbReference type="PROSITE" id="PS50893">
    <property type="entry name" value="ABC_TRANSPORTER_2"/>
    <property type="match status" value="1"/>
</dbReference>
<dbReference type="PANTHER" id="PTHR42711">
    <property type="entry name" value="ABC TRANSPORTER ATP-BINDING PROTEIN"/>
    <property type="match status" value="1"/>
</dbReference>
<evidence type="ECO:0000313" key="5">
    <source>
        <dbReference type="EMBL" id="TQE94538.1"/>
    </source>
</evidence>
<dbReference type="PANTHER" id="PTHR42711:SF13">
    <property type="entry name" value="ABC TRANSPORTER, ATP-BINDING PROTEIN"/>
    <property type="match status" value="1"/>
</dbReference>
<keyword evidence="1" id="KW-0813">Transport</keyword>
<dbReference type="SUPFAM" id="SSF52540">
    <property type="entry name" value="P-loop containing nucleoside triphosphate hydrolases"/>
    <property type="match status" value="1"/>
</dbReference>